<gene>
    <name evidence="1" type="ORF">GCM10023346_03880</name>
</gene>
<organism evidence="1 2">
    <name type="scientific">Arthrobacter gyeryongensis</name>
    <dbReference type="NCBI Taxonomy" id="1650592"/>
    <lineage>
        <taxon>Bacteria</taxon>
        <taxon>Bacillati</taxon>
        <taxon>Actinomycetota</taxon>
        <taxon>Actinomycetes</taxon>
        <taxon>Micrococcales</taxon>
        <taxon>Micrococcaceae</taxon>
        <taxon>Arthrobacter</taxon>
    </lineage>
</organism>
<keyword evidence="2" id="KW-1185">Reference proteome</keyword>
<protein>
    <recommendedName>
        <fullName evidence="3">Abortive infection protein-like C-terminal domain-containing protein</fullName>
    </recommendedName>
</protein>
<sequence>MRENDFFEEAEAADVWARQQEALNTDLIERVHAGPLKSATDVEIAVPLARLVHDEYRNRGTENNPRISVHESRAVMAALRAVLKRLGVDFRPPFFDFDGFYSYWKNNNGSNSWQARRQMLSELFDPLHEQLADLEVGTVASTLADPVTSHPRTGWTRVDEEITELRRHFQNARTEQDYRNVGNDCVIILERLSEAAYVRDRHLFDGEEEPPVASTKNRLERVIEVDLAGSENAALRKLVRAAIEQAQGVKHGATINRRYAGVSADSVILLANMLRRITEGSQTA</sequence>
<dbReference type="EMBL" id="BAABKK010000003">
    <property type="protein sequence ID" value="GAA5189414.1"/>
    <property type="molecule type" value="Genomic_DNA"/>
</dbReference>
<reference evidence="2" key="1">
    <citation type="journal article" date="2019" name="Int. J. Syst. Evol. Microbiol.">
        <title>The Global Catalogue of Microorganisms (GCM) 10K type strain sequencing project: providing services to taxonomists for standard genome sequencing and annotation.</title>
        <authorList>
            <consortium name="The Broad Institute Genomics Platform"/>
            <consortium name="The Broad Institute Genome Sequencing Center for Infectious Disease"/>
            <person name="Wu L."/>
            <person name="Ma J."/>
        </authorList>
    </citation>
    <scope>NUCLEOTIDE SEQUENCE [LARGE SCALE GENOMIC DNA]</scope>
    <source>
        <strain evidence="2">JCM 18514</strain>
    </source>
</reference>
<dbReference type="RefSeq" id="WP_345447514.1">
    <property type="nucleotide sequence ID" value="NZ_BAABKK010000003.1"/>
</dbReference>
<evidence type="ECO:0000313" key="1">
    <source>
        <dbReference type="EMBL" id="GAA5189414.1"/>
    </source>
</evidence>
<evidence type="ECO:0008006" key="3">
    <source>
        <dbReference type="Google" id="ProtNLM"/>
    </source>
</evidence>
<comment type="caution">
    <text evidence="1">The sequence shown here is derived from an EMBL/GenBank/DDBJ whole genome shotgun (WGS) entry which is preliminary data.</text>
</comment>
<accession>A0ABP9RZG8</accession>
<proteinExistence type="predicted"/>
<dbReference type="Proteomes" id="UP001500200">
    <property type="component" value="Unassembled WGS sequence"/>
</dbReference>
<evidence type="ECO:0000313" key="2">
    <source>
        <dbReference type="Proteomes" id="UP001500200"/>
    </source>
</evidence>
<name>A0ABP9RZG8_9MICC</name>